<dbReference type="Gene3D" id="1.10.510.10">
    <property type="entry name" value="Transferase(Phosphotransferase) domain 1"/>
    <property type="match status" value="1"/>
</dbReference>
<evidence type="ECO:0000256" key="6">
    <source>
        <dbReference type="ARBA" id="ARBA00022840"/>
    </source>
</evidence>
<evidence type="ECO:0000313" key="10">
    <source>
        <dbReference type="EMBL" id="ODV92904.1"/>
    </source>
</evidence>
<dbReference type="InterPro" id="IPR011009">
    <property type="entry name" value="Kinase-like_dom_sf"/>
</dbReference>
<dbReference type="SMART" id="SM00220">
    <property type="entry name" value="S_TKc"/>
    <property type="match status" value="1"/>
</dbReference>
<evidence type="ECO:0000256" key="5">
    <source>
        <dbReference type="ARBA" id="ARBA00022777"/>
    </source>
</evidence>
<keyword evidence="5" id="KW-0418">Kinase</keyword>
<feature type="non-terminal residue" evidence="10">
    <location>
        <position position="278"/>
    </location>
</feature>
<keyword evidence="6" id="KW-0067">ATP-binding</keyword>
<sequence>AVKEFRKRSEAENATEYHAKLAAEYMVSKSLHHPNIVETLDLVYNSNDRWCHVMEYCGGGDLFGLLKQFNANPLQPLMGATERNCLFKQLLMGVNYLHCYGIAHRDIKPENLLLKEDGTLKITDFGVADVIQKSNCDPRGTCRLSKGLCGSEPYISPEVFHAKKAGTSYDARKLDIWSCAIVYICMFYGGNPFIKADEDYCNRYRDYYDATQTFYTKHPSYNISARDAELPTNIKFLNRLTPLPCRRLLWRMLQIDPAKRIILPDILESSWIQGVDTC</sequence>
<dbReference type="GO" id="GO:0030003">
    <property type="term" value="P:intracellular monoatomic cation homeostasis"/>
    <property type="evidence" value="ECO:0007669"/>
    <property type="project" value="TreeGrafter"/>
</dbReference>
<dbReference type="PROSITE" id="PS50011">
    <property type="entry name" value="PROTEIN_KINASE_DOM"/>
    <property type="match status" value="1"/>
</dbReference>
<comment type="catalytic activity">
    <reaction evidence="8">
        <text>L-seryl-[protein] + ATP = O-phospho-L-seryl-[protein] + ADP + H(+)</text>
        <dbReference type="Rhea" id="RHEA:17989"/>
        <dbReference type="Rhea" id="RHEA-COMP:9863"/>
        <dbReference type="Rhea" id="RHEA-COMP:11604"/>
        <dbReference type="ChEBI" id="CHEBI:15378"/>
        <dbReference type="ChEBI" id="CHEBI:29999"/>
        <dbReference type="ChEBI" id="CHEBI:30616"/>
        <dbReference type="ChEBI" id="CHEBI:83421"/>
        <dbReference type="ChEBI" id="CHEBI:456216"/>
        <dbReference type="EC" id="2.7.11.1"/>
    </reaction>
</comment>
<dbReference type="Proteomes" id="UP000095023">
    <property type="component" value="Unassembled WGS sequence"/>
</dbReference>
<organism evidence="10 11">
    <name type="scientific">Tortispora caseinolytica NRRL Y-17796</name>
    <dbReference type="NCBI Taxonomy" id="767744"/>
    <lineage>
        <taxon>Eukaryota</taxon>
        <taxon>Fungi</taxon>
        <taxon>Dikarya</taxon>
        <taxon>Ascomycota</taxon>
        <taxon>Saccharomycotina</taxon>
        <taxon>Trigonopsidomycetes</taxon>
        <taxon>Trigonopsidales</taxon>
        <taxon>Trigonopsidaceae</taxon>
        <taxon>Tortispora</taxon>
    </lineage>
</organism>
<dbReference type="OrthoDB" id="4062651at2759"/>
<evidence type="ECO:0000256" key="4">
    <source>
        <dbReference type="ARBA" id="ARBA00022741"/>
    </source>
</evidence>
<dbReference type="EC" id="2.7.11.1" evidence="1"/>
<keyword evidence="4" id="KW-0547">Nucleotide-binding</keyword>
<dbReference type="PANTHER" id="PTHR24343">
    <property type="entry name" value="SERINE/THREONINE KINASE"/>
    <property type="match status" value="1"/>
</dbReference>
<feature type="non-terminal residue" evidence="10">
    <location>
        <position position="1"/>
    </location>
</feature>
<dbReference type="SUPFAM" id="SSF56112">
    <property type="entry name" value="Protein kinase-like (PK-like)"/>
    <property type="match status" value="1"/>
</dbReference>
<protein>
    <recommendedName>
        <fullName evidence="1">non-specific serine/threonine protein kinase</fullName>
        <ecNumber evidence="1">2.7.11.1</ecNumber>
    </recommendedName>
</protein>
<name>A0A1E4TMC4_9ASCO</name>
<proteinExistence type="predicted"/>
<evidence type="ECO:0000256" key="7">
    <source>
        <dbReference type="ARBA" id="ARBA00047899"/>
    </source>
</evidence>
<evidence type="ECO:0000259" key="9">
    <source>
        <dbReference type="PROSITE" id="PS50011"/>
    </source>
</evidence>
<keyword evidence="3" id="KW-0808">Transferase</keyword>
<feature type="domain" description="Protein kinase" evidence="9">
    <location>
        <begin position="1"/>
        <end position="272"/>
    </location>
</feature>
<dbReference type="Pfam" id="PF00069">
    <property type="entry name" value="Pkinase"/>
    <property type="match status" value="1"/>
</dbReference>
<dbReference type="PROSITE" id="PS00108">
    <property type="entry name" value="PROTEIN_KINASE_ST"/>
    <property type="match status" value="1"/>
</dbReference>
<evidence type="ECO:0000256" key="2">
    <source>
        <dbReference type="ARBA" id="ARBA00022527"/>
    </source>
</evidence>
<evidence type="ECO:0000313" key="11">
    <source>
        <dbReference type="Proteomes" id="UP000095023"/>
    </source>
</evidence>
<evidence type="ECO:0000256" key="1">
    <source>
        <dbReference type="ARBA" id="ARBA00012513"/>
    </source>
</evidence>
<dbReference type="GO" id="GO:0005524">
    <property type="term" value="F:ATP binding"/>
    <property type="evidence" value="ECO:0007669"/>
    <property type="project" value="UniProtKB-KW"/>
</dbReference>
<keyword evidence="2" id="KW-0723">Serine/threonine-protein kinase</keyword>
<dbReference type="GO" id="GO:0005829">
    <property type="term" value="C:cytosol"/>
    <property type="evidence" value="ECO:0007669"/>
    <property type="project" value="TreeGrafter"/>
</dbReference>
<evidence type="ECO:0000256" key="3">
    <source>
        <dbReference type="ARBA" id="ARBA00022679"/>
    </source>
</evidence>
<dbReference type="InterPro" id="IPR008271">
    <property type="entry name" value="Ser/Thr_kinase_AS"/>
</dbReference>
<dbReference type="InterPro" id="IPR000719">
    <property type="entry name" value="Prot_kinase_dom"/>
</dbReference>
<gene>
    <name evidence="10" type="ORF">CANCADRAFT_19589</name>
</gene>
<accession>A0A1E4TMC4</accession>
<dbReference type="GO" id="GO:0004674">
    <property type="term" value="F:protein serine/threonine kinase activity"/>
    <property type="evidence" value="ECO:0007669"/>
    <property type="project" value="UniProtKB-KW"/>
</dbReference>
<dbReference type="EMBL" id="KV453841">
    <property type="protein sequence ID" value="ODV92904.1"/>
    <property type="molecule type" value="Genomic_DNA"/>
</dbReference>
<reference evidence="11" key="1">
    <citation type="submission" date="2016-02" db="EMBL/GenBank/DDBJ databases">
        <title>Comparative genomics of biotechnologically important yeasts.</title>
        <authorList>
            <consortium name="DOE Joint Genome Institute"/>
            <person name="Riley R."/>
            <person name="Haridas S."/>
            <person name="Wolfe K.H."/>
            <person name="Lopes M.R."/>
            <person name="Hittinger C.T."/>
            <person name="Goker M."/>
            <person name="Salamov A."/>
            <person name="Wisecaver J."/>
            <person name="Long T.M."/>
            <person name="Aerts A.L."/>
            <person name="Barry K."/>
            <person name="Choi C."/>
            <person name="Clum A."/>
            <person name="Coughlan A.Y."/>
            <person name="Deshpande S."/>
            <person name="Douglass A.P."/>
            <person name="Hanson S.J."/>
            <person name="Klenk H.-P."/>
            <person name="Labutti K."/>
            <person name="Lapidus A."/>
            <person name="Lindquist E."/>
            <person name="Lipzen A."/>
            <person name="Meier-Kolthoff J.P."/>
            <person name="Ohm R.A."/>
            <person name="Otillar R.P."/>
            <person name="Pangilinan J."/>
            <person name="Peng Y."/>
            <person name="Rokas A."/>
            <person name="Rosa C.A."/>
            <person name="Scheuner C."/>
            <person name="Sibirny A.A."/>
            <person name="Slot J.C."/>
            <person name="Stielow J.B."/>
            <person name="Sun H."/>
            <person name="Kurtzman C.P."/>
            <person name="Blackwell M."/>
            <person name="Jeffries T.W."/>
            <person name="Grigoriev I.V."/>
        </authorList>
    </citation>
    <scope>NUCLEOTIDE SEQUENCE [LARGE SCALE GENOMIC DNA]</scope>
    <source>
        <strain evidence="11">NRRL Y-17796</strain>
    </source>
</reference>
<dbReference type="PANTHER" id="PTHR24343:SF191">
    <property type="entry name" value="SERINE_THREONINE PROTEIN KINASE"/>
    <property type="match status" value="1"/>
</dbReference>
<dbReference type="AlphaFoldDB" id="A0A1E4TMC4"/>
<comment type="catalytic activity">
    <reaction evidence="7">
        <text>L-threonyl-[protein] + ATP = O-phospho-L-threonyl-[protein] + ADP + H(+)</text>
        <dbReference type="Rhea" id="RHEA:46608"/>
        <dbReference type="Rhea" id="RHEA-COMP:11060"/>
        <dbReference type="Rhea" id="RHEA-COMP:11605"/>
        <dbReference type="ChEBI" id="CHEBI:15378"/>
        <dbReference type="ChEBI" id="CHEBI:30013"/>
        <dbReference type="ChEBI" id="CHEBI:30616"/>
        <dbReference type="ChEBI" id="CHEBI:61977"/>
        <dbReference type="ChEBI" id="CHEBI:456216"/>
        <dbReference type="EC" id="2.7.11.1"/>
    </reaction>
</comment>
<keyword evidence="11" id="KW-1185">Reference proteome</keyword>
<evidence type="ECO:0000256" key="8">
    <source>
        <dbReference type="ARBA" id="ARBA00048679"/>
    </source>
</evidence>